<feature type="transmembrane region" description="Helical" evidence="7">
    <location>
        <begin position="163"/>
        <end position="182"/>
    </location>
</feature>
<feature type="transmembrane region" description="Helical" evidence="7">
    <location>
        <begin position="494"/>
        <end position="516"/>
    </location>
</feature>
<gene>
    <name evidence="8" type="ORF">D6D13_02740</name>
</gene>
<dbReference type="PANTHER" id="PTHR46154:SF4">
    <property type="entry name" value="UREA ACTIVE TRANSPORTER"/>
    <property type="match status" value="1"/>
</dbReference>
<feature type="transmembrane region" description="Helical" evidence="7">
    <location>
        <begin position="58"/>
        <end position="83"/>
    </location>
</feature>
<dbReference type="Pfam" id="PF00474">
    <property type="entry name" value="SSF"/>
    <property type="match status" value="1"/>
</dbReference>
<name>A0A4S9D3M9_AURPU</name>
<feature type="transmembrane region" description="Helical" evidence="7">
    <location>
        <begin position="427"/>
        <end position="449"/>
    </location>
</feature>
<feature type="transmembrane region" description="Helical" evidence="7">
    <location>
        <begin position="743"/>
        <end position="762"/>
    </location>
</feature>
<proteinExistence type="inferred from homology"/>
<protein>
    <submittedName>
        <fullName evidence="8">Na+/solute symporter</fullName>
    </submittedName>
</protein>
<evidence type="ECO:0000256" key="5">
    <source>
        <dbReference type="ARBA" id="ARBA00022989"/>
    </source>
</evidence>
<dbReference type="GO" id="GO:0015204">
    <property type="term" value="F:urea transmembrane transporter activity"/>
    <property type="evidence" value="ECO:0007669"/>
    <property type="project" value="InterPro"/>
</dbReference>
<feature type="transmembrane region" description="Helical" evidence="7">
    <location>
        <begin position="768"/>
        <end position="787"/>
    </location>
</feature>
<keyword evidence="4 7" id="KW-0812">Transmembrane</keyword>
<evidence type="ECO:0000313" key="8">
    <source>
        <dbReference type="EMBL" id="THX14789.1"/>
    </source>
</evidence>
<sequence length="803" mass="86844">MAGIAILSQGVGYGVVLGVGFLFALGMMFTTWTLRRYNNELQTSEVFSTAGRSVKSGLVAAAVVSSWTWAATLLQSSAVAYNYGVSGPFWYASGATVQVILFATLAIELKRRAPNAHTFLEAIRARYGGITHGVFITFGLMTNILVTAMLLTGGSAVIQDLTGMNPVAACFLLPVGVVLYTMFGGIKATFITDWVHTVVILIIIFLFAFTTYATNNILGSPGAVYDALKAASARHPVEGNAQGSYLTMQSREGGIFFVINLVGNFGTVYLDNGYWNKAIAASPVHALPGYIMGGLSWFAIPWLCATTMGLAALALENNPVFPTYPLRMAASDVTAGLVLPNAAVALLGSGGAAATLVLIFMAVTSAMSAELIAVSSIWTYDIYQTYINPKAQGKNLIYMSHCSCVAYALIMAAFSTGLYYAGIGMGYIYLMMGVIIGGAVLPASLTLLWDRQSWAAATFSPIIALACALIGWLVQAKSQYGDLSIDSTGSNYPMLVGNVVALLTPLVTVPVLSLIFRTEKYDWVSMKMIRRGDDTDLTTAAHVDPELLPGGAHGETAQALAAEEAEQKHLLRASKIARTLTVCLVLCFLILWPMPMYGSGYVFSKKFFTGWVVVGILWLFVTSICVGIYPVFEGRKTIARTFKSMYLDVTGKKHPVTHGRATIAETAEVEQKMDKEKDRDAEAAIVLALDLNDLDHTSSIVFSATNLYLVSTTYRLLITHKMSKVCGGQPKRSTQSSARAHPILSLVMSALLVPFEVWITSYRMNTGHWIWLFTINFGVSVIIRAVYRKGWNAKEESTEKVEV</sequence>
<dbReference type="AlphaFoldDB" id="A0A4S9D3M9"/>
<evidence type="ECO:0000256" key="7">
    <source>
        <dbReference type="SAM" id="Phobius"/>
    </source>
</evidence>
<comment type="subcellular location">
    <subcellularLocation>
        <location evidence="1">Membrane</location>
        <topology evidence="1">Multi-pass membrane protein</topology>
    </subcellularLocation>
</comment>
<feature type="transmembrane region" description="Helical" evidence="7">
    <location>
        <begin position="12"/>
        <end position="34"/>
    </location>
</feature>
<dbReference type="InterPro" id="IPR038377">
    <property type="entry name" value="Na/Glc_symporter_sf"/>
</dbReference>
<feature type="transmembrane region" description="Helical" evidence="7">
    <location>
        <begin position="456"/>
        <end position="474"/>
    </location>
</feature>
<feature type="transmembrane region" description="Helical" evidence="7">
    <location>
        <begin position="335"/>
        <end position="363"/>
    </location>
</feature>
<evidence type="ECO:0000256" key="1">
    <source>
        <dbReference type="ARBA" id="ARBA00004141"/>
    </source>
</evidence>
<evidence type="ECO:0000256" key="3">
    <source>
        <dbReference type="ARBA" id="ARBA00022448"/>
    </source>
</evidence>
<comment type="similarity">
    <text evidence="2">Belongs to the sodium:solute symporter (SSF) (TC 2.A.21) family.</text>
</comment>
<keyword evidence="5 7" id="KW-1133">Transmembrane helix</keyword>
<accession>A0A4S9D3M9</accession>
<dbReference type="FunFam" id="1.20.1730.10:FF:000006">
    <property type="entry name" value="Urea active transporter"/>
    <property type="match status" value="1"/>
</dbReference>
<organism evidence="8">
    <name type="scientific">Aureobasidium pullulans</name>
    <name type="common">Black yeast</name>
    <name type="synonym">Pullularia pullulans</name>
    <dbReference type="NCBI Taxonomy" id="5580"/>
    <lineage>
        <taxon>Eukaryota</taxon>
        <taxon>Fungi</taxon>
        <taxon>Dikarya</taxon>
        <taxon>Ascomycota</taxon>
        <taxon>Pezizomycotina</taxon>
        <taxon>Dothideomycetes</taxon>
        <taxon>Dothideomycetidae</taxon>
        <taxon>Dothideales</taxon>
        <taxon>Saccotheciaceae</taxon>
        <taxon>Aureobasidium</taxon>
    </lineage>
</organism>
<evidence type="ECO:0000256" key="6">
    <source>
        <dbReference type="ARBA" id="ARBA00023136"/>
    </source>
</evidence>
<evidence type="ECO:0000256" key="2">
    <source>
        <dbReference type="ARBA" id="ARBA00006434"/>
    </source>
</evidence>
<dbReference type="InterPro" id="IPR031155">
    <property type="entry name" value="DUR"/>
</dbReference>
<keyword evidence="6 7" id="KW-0472">Membrane</keyword>
<feature type="transmembrane region" description="Helical" evidence="7">
    <location>
        <begin position="290"/>
        <end position="315"/>
    </location>
</feature>
<dbReference type="CDD" id="cd11476">
    <property type="entry name" value="SLC5sbd_DUR3"/>
    <property type="match status" value="1"/>
</dbReference>
<feature type="transmembrane region" description="Helical" evidence="7">
    <location>
        <begin position="396"/>
        <end position="421"/>
    </location>
</feature>
<keyword evidence="3" id="KW-0813">Transport</keyword>
<dbReference type="GO" id="GO:0005886">
    <property type="term" value="C:plasma membrane"/>
    <property type="evidence" value="ECO:0007669"/>
    <property type="project" value="TreeGrafter"/>
</dbReference>
<reference evidence="8" key="1">
    <citation type="submission" date="2018-10" db="EMBL/GenBank/DDBJ databases">
        <title>Fifty Aureobasidium pullulans genomes reveal a recombining polyextremotolerant generalist.</title>
        <authorList>
            <person name="Gostincar C."/>
            <person name="Turk M."/>
            <person name="Zajc J."/>
            <person name="Gunde-Cimerman N."/>
        </authorList>
    </citation>
    <scope>NUCLEOTIDE SEQUENCE [LARGE SCALE GENOMIC DNA]</scope>
    <source>
        <strain evidence="8">EXF-10085</strain>
    </source>
</reference>
<dbReference type="GO" id="GO:0015606">
    <property type="term" value="F:spermidine transmembrane transporter activity"/>
    <property type="evidence" value="ECO:0007669"/>
    <property type="project" value="TreeGrafter"/>
</dbReference>
<feature type="transmembrane region" description="Helical" evidence="7">
    <location>
        <begin position="194"/>
        <end position="213"/>
    </location>
</feature>
<dbReference type="PANTHER" id="PTHR46154">
    <property type="match status" value="1"/>
</dbReference>
<evidence type="ECO:0000256" key="4">
    <source>
        <dbReference type="ARBA" id="ARBA00022692"/>
    </source>
</evidence>
<comment type="caution">
    <text evidence="8">The sequence shown here is derived from an EMBL/GenBank/DDBJ whole genome shotgun (WGS) entry which is preliminary data.</text>
</comment>
<feature type="transmembrane region" description="Helical" evidence="7">
    <location>
        <begin position="576"/>
        <end position="595"/>
    </location>
</feature>
<dbReference type="PROSITE" id="PS50283">
    <property type="entry name" value="NA_SOLUT_SYMP_3"/>
    <property type="match status" value="1"/>
</dbReference>
<feature type="transmembrane region" description="Helical" evidence="7">
    <location>
        <begin position="89"/>
        <end position="109"/>
    </location>
</feature>
<feature type="transmembrane region" description="Helical" evidence="7">
    <location>
        <begin position="253"/>
        <end position="270"/>
    </location>
</feature>
<feature type="transmembrane region" description="Helical" evidence="7">
    <location>
        <begin position="130"/>
        <end position="151"/>
    </location>
</feature>
<dbReference type="GO" id="GO:0015489">
    <property type="term" value="F:putrescine transmembrane transporter activity"/>
    <property type="evidence" value="ECO:0007669"/>
    <property type="project" value="TreeGrafter"/>
</dbReference>
<dbReference type="NCBIfam" id="TIGR00813">
    <property type="entry name" value="sss"/>
    <property type="match status" value="1"/>
</dbReference>
<dbReference type="InterPro" id="IPR001734">
    <property type="entry name" value="Na/solute_symporter"/>
</dbReference>
<dbReference type="Gene3D" id="1.20.1730.10">
    <property type="entry name" value="Sodium/glucose cotransporter"/>
    <property type="match status" value="1"/>
</dbReference>
<feature type="transmembrane region" description="Helical" evidence="7">
    <location>
        <begin position="607"/>
        <end position="632"/>
    </location>
</feature>
<dbReference type="EMBL" id="QZAS01000007">
    <property type="protein sequence ID" value="THX14789.1"/>
    <property type="molecule type" value="Genomic_DNA"/>
</dbReference>